<reference evidence="1" key="3">
    <citation type="submission" date="2018-07" db="EMBL/GenBank/DDBJ databases">
        <title>WGS assembly of Glycine max.</title>
        <authorList>
            <person name="Schmutz J."/>
            <person name="Cannon S."/>
            <person name="Schlueter J."/>
            <person name="Ma J."/>
            <person name="Mitros T."/>
            <person name="Nelson W."/>
            <person name="Hyten D."/>
            <person name="Song Q."/>
            <person name="Thelen J."/>
            <person name="Cheng J."/>
            <person name="Xu D."/>
            <person name="Hellsten U."/>
            <person name="May G."/>
            <person name="Yu Y."/>
            <person name="Sakurai T."/>
            <person name="Umezawa T."/>
            <person name="Bhattacharyya M."/>
            <person name="Sandhu D."/>
            <person name="Valliyodan B."/>
            <person name="Lindquist E."/>
            <person name="Peto M."/>
            <person name="Grant D."/>
            <person name="Shu S."/>
            <person name="Goodstein D."/>
            <person name="Barry K."/>
            <person name="Futrell-Griggs M."/>
            <person name="Abernathy B."/>
            <person name="Du J."/>
            <person name="Tian Z."/>
            <person name="Zhu L."/>
            <person name="Gill N."/>
            <person name="Joshi T."/>
            <person name="Libault M."/>
            <person name="Sethuraman A."/>
            <person name="Zhang X."/>
            <person name="Shinozaki K."/>
            <person name="Nguyen H."/>
            <person name="Wing R."/>
            <person name="Cregan P."/>
            <person name="Specht J."/>
            <person name="Grimwood J."/>
            <person name="Rokhsar D."/>
            <person name="Stacey G."/>
            <person name="Shoemaker R."/>
            <person name="Jackson S."/>
        </authorList>
    </citation>
    <scope>NUCLEOTIDE SEQUENCE</scope>
    <source>
        <tissue evidence="1">Callus</tissue>
    </source>
</reference>
<dbReference type="PaxDb" id="3847-GLYMA18G39595.1"/>
<keyword evidence="3" id="KW-1185">Reference proteome</keyword>
<dbReference type="EMBL" id="CM000851">
    <property type="protein sequence ID" value="KRG99918.1"/>
    <property type="molecule type" value="Genomic_DNA"/>
</dbReference>
<dbReference type="InParanoid" id="K7MT29"/>
<dbReference type="EnsemblPlants" id="KRG99918">
    <property type="protein sequence ID" value="KRG99918"/>
    <property type="gene ID" value="GLYMA_18G179900"/>
</dbReference>
<dbReference type="STRING" id="3847.K7MT29"/>
<reference evidence="1 2" key="1">
    <citation type="journal article" date="2010" name="Nature">
        <title>Genome sequence of the palaeopolyploid soybean.</title>
        <authorList>
            <person name="Schmutz J."/>
            <person name="Cannon S.B."/>
            <person name="Schlueter J."/>
            <person name="Ma J."/>
            <person name="Mitros T."/>
            <person name="Nelson W."/>
            <person name="Hyten D.L."/>
            <person name="Song Q."/>
            <person name="Thelen J.J."/>
            <person name="Cheng J."/>
            <person name="Xu D."/>
            <person name="Hellsten U."/>
            <person name="May G.D."/>
            <person name="Yu Y."/>
            <person name="Sakurai T."/>
            <person name="Umezawa T."/>
            <person name="Bhattacharyya M.K."/>
            <person name="Sandhu D."/>
            <person name="Valliyodan B."/>
            <person name="Lindquist E."/>
            <person name="Peto M."/>
            <person name="Grant D."/>
            <person name="Shu S."/>
            <person name="Goodstein D."/>
            <person name="Barry K."/>
            <person name="Futrell-Griggs M."/>
            <person name="Abernathy B."/>
            <person name="Du J."/>
            <person name="Tian Z."/>
            <person name="Zhu L."/>
            <person name="Gill N."/>
            <person name="Joshi T."/>
            <person name="Libault M."/>
            <person name="Sethuraman A."/>
            <person name="Zhang X.-C."/>
            <person name="Shinozaki K."/>
            <person name="Nguyen H.T."/>
            <person name="Wing R.A."/>
            <person name="Cregan P."/>
            <person name="Specht J."/>
            <person name="Grimwood J."/>
            <person name="Rokhsar D."/>
            <person name="Stacey G."/>
            <person name="Shoemaker R.C."/>
            <person name="Jackson S.A."/>
        </authorList>
    </citation>
    <scope>NUCLEOTIDE SEQUENCE [LARGE SCALE GENOMIC DNA]</scope>
    <source>
        <strain evidence="2">cv. Williams 82</strain>
        <tissue evidence="1">Callus</tissue>
    </source>
</reference>
<reference evidence="2" key="2">
    <citation type="submission" date="2018-02" db="UniProtKB">
        <authorList>
            <consortium name="EnsemblPlants"/>
        </authorList>
    </citation>
    <scope>IDENTIFICATION</scope>
    <source>
        <strain evidence="2">Williams 82</strain>
    </source>
</reference>
<gene>
    <name evidence="1" type="ORF">GLYMA_18G179900</name>
</gene>
<dbReference type="Proteomes" id="UP000008827">
    <property type="component" value="Chromosome 18"/>
</dbReference>
<protein>
    <submittedName>
        <fullName evidence="1 2">Uncharacterized protein</fullName>
    </submittedName>
</protein>
<evidence type="ECO:0000313" key="1">
    <source>
        <dbReference type="EMBL" id="KRG99918.1"/>
    </source>
</evidence>
<dbReference type="HOGENOM" id="CLU_2675984_0_0_1"/>
<dbReference type="Gramene" id="KRG99918">
    <property type="protein sequence ID" value="KRG99918"/>
    <property type="gene ID" value="GLYMA_18G179900"/>
</dbReference>
<organism evidence="2">
    <name type="scientific">Glycine max</name>
    <name type="common">Soybean</name>
    <name type="synonym">Glycine hispida</name>
    <dbReference type="NCBI Taxonomy" id="3847"/>
    <lineage>
        <taxon>Eukaryota</taxon>
        <taxon>Viridiplantae</taxon>
        <taxon>Streptophyta</taxon>
        <taxon>Embryophyta</taxon>
        <taxon>Tracheophyta</taxon>
        <taxon>Spermatophyta</taxon>
        <taxon>Magnoliopsida</taxon>
        <taxon>eudicotyledons</taxon>
        <taxon>Gunneridae</taxon>
        <taxon>Pentapetalae</taxon>
        <taxon>rosids</taxon>
        <taxon>fabids</taxon>
        <taxon>Fabales</taxon>
        <taxon>Fabaceae</taxon>
        <taxon>Papilionoideae</taxon>
        <taxon>50 kb inversion clade</taxon>
        <taxon>NPAAA clade</taxon>
        <taxon>indigoferoid/millettioid clade</taxon>
        <taxon>Phaseoleae</taxon>
        <taxon>Glycine</taxon>
        <taxon>Glycine subgen. Soja</taxon>
    </lineage>
</organism>
<name>K7MT29_SOYBN</name>
<evidence type="ECO:0000313" key="3">
    <source>
        <dbReference type="Proteomes" id="UP000008827"/>
    </source>
</evidence>
<sequence length="75" mass="9029">MFNETLLAKWKWGSFRNDQSLWGQVIESRYGGWRGLEERGGGRNSSIWWRDLRRVCGEESEDKWFDKMSVEVRGW</sequence>
<proteinExistence type="predicted"/>
<dbReference type="OMA" id="ARYSSIW"/>
<accession>K7MT29</accession>
<dbReference type="AlphaFoldDB" id="K7MT29"/>
<evidence type="ECO:0000313" key="2">
    <source>
        <dbReference type="EnsemblPlants" id="KRG99918"/>
    </source>
</evidence>